<dbReference type="InterPro" id="IPR045851">
    <property type="entry name" value="AMP-bd_C_sf"/>
</dbReference>
<evidence type="ECO:0000259" key="3">
    <source>
        <dbReference type="Pfam" id="PF00501"/>
    </source>
</evidence>
<proteinExistence type="inferred from homology"/>
<name>A0ABR8S9Q2_9BURK</name>
<evidence type="ECO:0000256" key="1">
    <source>
        <dbReference type="ARBA" id="ARBA00006432"/>
    </source>
</evidence>
<dbReference type="Gene3D" id="3.30.300.30">
    <property type="match status" value="1"/>
</dbReference>
<evidence type="ECO:0000256" key="2">
    <source>
        <dbReference type="ARBA" id="ARBA00022598"/>
    </source>
</evidence>
<evidence type="ECO:0000259" key="4">
    <source>
        <dbReference type="Pfam" id="PF13193"/>
    </source>
</evidence>
<dbReference type="PROSITE" id="PS00455">
    <property type="entry name" value="AMP_BINDING"/>
    <property type="match status" value="1"/>
</dbReference>
<keyword evidence="2" id="KW-0436">Ligase</keyword>
<sequence length="502" mass="54966">MPCLRPAPALPFDAAGGIHALPAAFQTMHGPLAYWAGTQGEATALRCDTQQWSYAQLHALVQTRAADIERQAPGHTPLLPMHLSACEMVIEFLATNCSGRCAAIGDAQWPDHVLHAVQASLTSLPAAPPDTPAQLQPFYVGFTSGSTGQPKGFRRHHLSWAESFRVGLADLGQDMHQHILSPGQMTHSLFLFGALMGIWMGTGATVQNQFSVAQTLLDVASTSACAVVAVPSQLLLVLQYAQRHALPPQPQVKLVLISGARWLREHSGALKALFPQARIIEFYGASEASFITWMEARADTPAQAVGQPFSNVQLRAAQHPEHSAETTQAQPIWVRSPMQFMDYVHAADGSAAQQSGPWLSVRDMGRIDANGQLHLYGREKRMLVTKGKNLFPEEVEQHLLSHPDVAHASVQALPDTLRGTQVHAVLQWRTPDAAAAEPWPGALALVQWCRSTLDAYKAPRRWWVWQGPWPQTRSGKTDHETLLATLQAAHQGRPSPHLQPWR</sequence>
<dbReference type="PANTHER" id="PTHR43201:SF5">
    <property type="entry name" value="MEDIUM-CHAIN ACYL-COA LIGASE ACSF2, MITOCHONDRIAL"/>
    <property type="match status" value="1"/>
</dbReference>
<accession>A0ABR8S9Q2</accession>
<reference evidence="5 6" key="1">
    <citation type="submission" date="2020-08" db="EMBL/GenBank/DDBJ databases">
        <title>A Genomic Blueprint of the Chicken Gut Microbiome.</title>
        <authorList>
            <person name="Gilroy R."/>
            <person name="Ravi A."/>
            <person name="Getino M."/>
            <person name="Pursley I."/>
            <person name="Horton D.L."/>
            <person name="Alikhan N.-F."/>
            <person name="Baker D."/>
            <person name="Gharbi K."/>
            <person name="Hall N."/>
            <person name="Watson M."/>
            <person name="Adriaenssens E.M."/>
            <person name="Foster-Nyarko E."/>
            <person name="Jarju S."/>
            <person name="Secka A."/>
            <person name="Antonio M."/>
            <person name="Oren A."/>
            <person name="Chaudhuri R."/>
            <person name="La Ragione R.M."/>
            <person name="Hildebrand F."/>
            <person name="Pallen M.J."/>
        </authorList>
    </citation>
    <scope>NUCLEOTIDE SEQUENCE [LARGE SCALE GENOMIC DNA]</scope>
    <source>
        <strain evidence="5 6">Sa2CVA6</strain>
    </source>
</reference>
<gene>
    <name evidence="5" type="ORF">H9646_06720</name>
</gene>
<dbReference type="InterPro" id="IPR020845">
    <property type="entry name" value="AMP-binding_CS"/>
</dbReference>
<dbReference type="EMBL" id="JACSQK010000003">
    <property type="protein sequence ID" value="MBD7960170.1"/>
    <property type="molecule type" value="Genomic_DNA"/>
</dbReference>
<dbReference type="InterPro" id="IPR000873">
    <property type="entry name" value="AMP-dep_synth/lig_dom"/>
</dbReference>
<dbReference type="InterPro" id="IPR025110">
    <property type="entry name" value="AMP-bd_C"/>
</dbReference>
<organism evidence="5 6">
    <name type="scientific">Comamonas avium</name>
    <dbReference type="NCBI Taxonomy" id="2762231"/>
    <lineage>
        <taxon>Bacteria</taxon>
        <taxon>Pseudomonadati</taxon>
        <taxon>Pseudomonadota</taxon>
        <taxon>Betaproteobacteria</taxon>
        <taxon>Burkholderiales</taxon>
        <taxon>Comamonadaceae</taxon>
        <taxon>Comamonas</taxon>
    </lineage>
</organism>
<comment type="similarity">
    <text evidence="1">Belongs to the ATP-dependent AMP-binding enzyme family.</text>
</comment>
<feature type="domain" description="AMP-dependent synthetase/ligase" evidence="3">
    <location>
        <begin position="121"/>
        <end position="343"/>
    </location>
</feature>
<feature type="domain" description="AMP-binding enzyme C-terminal" evidence="4">
    <location>
        <begin position="394"/>
        <end position="476"/>
    </location>
</feature>
<dbReference type="SUPFAM" id="SSF56801">
    <property type="entry name" value="Acetyl-CoA synthetase-like"/>
    <property type="match status" value="1"/>
</dbReference>
<dbReference type="RefSeq" id="WP_191722574.1">
    <property type="nucleotide sequence ID" value="NZ_JACSQK010000003.1"/>
</dbReference>
<comment type="caution">
    <text evidence="5">The sequence shown here is derived from an EMBL/GenBank/DDBJ whole genome shotgun (WGS) entry which is preliminary data.</text>
</comment>
<evidence type="ECO:0000313" key="6">
    <source>
        <dbReference type="Proteomes" id="UP000634919"/>
    </source>
</evidence>
<dbReference type="Proteomes" id="UP000634919">
    <property type="component" value="Unassembled WGS sequence"/>
</dbReference>
<dbReference type="PANTHER" id="PTHR43201">
    <property type="entry name" value="ACYL-COA SYNTHETASE"/>
    <property type="match status" value="1"/>
</dbReference>
<dbReference type="InterPro" id="IPR042099">
    <property type="entry name" value="ANL_N_sf"/>
</dbReference>
<evidence type="ECO:0000313" key="5">
    <source>
        <dbReference type="EMBL" id="MBD7960170.1"/>
    </source>
</evidence>
<protein>
    <submittedName>
        <fullName evidence="5">AMP-binding protein</fullName>
    </submittedName>
</protein>
<dbReference type="Pfam" id="PF00501">
    <property type="entry name" value="AMP-binding"/>
    <property type="match status" value="1"/>
</dbReference>
<dbReference type="Gene3D" id="3.40.50.12780">
    <property type="entry name" value="N-terminal domain of ligase-like"/>
    <property type="match status" value="1"/>
</dbReference>
<keyword evidence="6" id="KW-1185">Reference proteome</keyword>
<dbReference type="Pfam" id="PF13193">
    <property type="entry name" value="AMP-binding_C"/>
    <property type="match status" value="1"/>
</dbReference>